<comment type="cofactor">
    <cofactor evidence="1">
        <name>Mg(2+)</name>
        <dbReference type="ChEBI" id="CHEBI:18420"/>
    </cofactor>
</comment>
<evidence type="ECO:0000313" key="16">
    <source>
        <dbReference type="EMBL" id="TFH96860.1"/>
    </source>
</evidence>
<comment type="catalytic activity">
    <reaction evidence="11">
        <text>UMP + diphosphate = 5-phospho-alpha-D-ribose 1-diphosphate + uracil</text>
        <dbReference type="Rhea" id="RHEA:13017"/>
        <dbReference type="ChEBI" id="CHEBI:17568"/>
        <dbReference type="ChEBI" id="CHEBI:33019"/>
        <dbReference type="ChEBI" id="CHEBI:57865"/>
        <dbReference type="ChEBI" id="CHEBI:58017"/>
        <dbReference type="EC" id="2.4.2.9"/>
    </reaction>
</comment>
<keyword evidence="8" id="KW-0547">Nucleotide-binding</keyword>
<evidence type="ECO:0000256" key="11">
    <source>
        <dbReference type="ARBA" id="ARBA00052919"/>
    </source>
</evidence>
<dbReference type="PANTHER" id="PTHR43363">
    <property type="entry name" value="HYPOXANTHINE PHOSPHORIBOSYLTRANSFERASE"/>
    <property type="match status" value="1"/>
</dbReference>
<dbReference type="GO" id="GO:0005525">
    <property type="term" value="F:GTP binding"/>
    <property type="evidence" value="ECO:0007669"/>
    <property type="project" value="UniProtKB-KW"/>
</dbReference>
<dbReference type="FunFam" id="3.40.50.2020:FF:000023">
    <property type="entry name" value="Probable uracil phosphoribosyltransferase"/>
    <property type="match status" value="1"/>
</dbReference>
<dbReference type="CDD" id="cd06223">
    <property type="entry name" value="PRTases_typeI"/>
    <property type="match status" value="1"/>
</dbReference>
<dbReference type="PANTHER" id="PTHR43363:SF1">
    <property type="entry name" value="HYPOXANTHINE-GUANINE PHOSPHORIBOSYLTRANSFERASE"/>
    <property type="match status" value="1"/>
</dbReference>
<dbReference type="AlphaFoldDB" id="A0A4Y8WR74"/>
<dbReference type="STRING" id="1122973.GCA_000379925_00120"/>
<keyword evidence="6 16" id="KW-0328">Glycosyltransferase</keyword>
<evidence type="ECO:0000256" key="8">
    <source>
        <dbReference type="ARBA" id="ARBA00022741"/>
    </source>
</evidence>
<evidence type="ECO:0000256" key="5">
    <source>
        <dbReference type="ARBA" id="ARBA00022533"/>
    </source>
</evidence>
<evidence type="ECO:0000256" key="4">
    <source>
        <dbReference type="ARBA" id="ARBA00011894"/>
    </source>
</evidence>
<dbReference type="RefSeq" id="WP_018357404.1">
    <property type="nucleotide sequence ID" value="NZ_CP197400.1"/>
</dbReference>
<evidence type="ECO:0000256" key="14">
    <source>
        <dbReference type="ARBA" id="ARBA00079807"/>
    </source>
</evidence>
<name>A0A4Y8WR74_9PORP</name>
<organism evidence="16 17">
    <name type="scientific">Porphyromonas levii</name>
    <dbReference type="NCBI Taxonomy" id="28114"/>
    <lineage>
        <taxon>Bacteria</taxon>
        <taxon>Pseudomonadati</taxon>
        <taxon>Bacteroidota</taxon>
        <taxon>Bacteroidia</taxon>
        <taxon>Bacteroidales</taxon>
        <taxon>Porphyromonadaceae</taxon>
        <taxon>Porphyromonas</taxon>
    </lineage>
</organism>
<sequence length="218" mass="24506">MKVINLSEQNSILNRFIAELRDVNIQGDRMRFKRNIERIGEVLAYEMSKTFEYKATDVQTPLAVSTDMLDQNQVVVATILRAGLPLHQGFVNYFDRAENCFVSAYRRYKDRLNFEVMIEYLSSPSIEGKTLILVDPMLATGSSMELAYKAILTKGTPKELHIASVISSQPALDYLSKVMPEDCTLWTAVNDPEIDDHSYIIPGLGDAGDLAFGTKLDD</sequence>
<gene>
    <name evidence="16" type="ORF">E4P47_01510</name>
</gene>
<dbReference type="InterPro" id="IPR000836">
    <property type="entry name" value="PRTase_dom"/>
</dbReference>
<proteinExistence type="inferred from homology"/>
<dbReference type="NCBIfam" id="NF001097">
    <property type="entry name" value="PRK00129.1"/>
    <property type="match status" value="1"/>
</dbReference>
<comment type="pathway">
    <text evidence="2">Pyrimidine metabolism; UMP biosynthesis via salvage pathway; UMP from uracil: step 1/1.</text>
</comment>
<keyword evidence="17" id="KW-1185">Reference proteome</keyword>
<dbReference type="Pfam" id="PF14681">
    <property type="entry name" value="UPRTase"/>
    <property type="match status" value="1"/>
</dbReference>
<evidence type="ECO:0000256" key="1">
    <source>
        <dbReference type="ARBA" id="ARBA00001946"/>
    </source>
</evidence>
<keyword evidence="9" id="KW-0342">GTP-binding</keyword>
<keyword evidence="7 16" id="KW-0808">Transferase</keyword>
<dbReference type="EC" id="2.4.2.9" evidence="4"/>
<comment type="similarity">
    <text evidence="3">Belongs to the UPRTase family.</text>
</comment>
<protein>
    <recommendedName>
        <fullName evidence="13">Uracil phosphoribosyltransferase</fullName>
        <ecNumber evidence="4">2.4.2.9</ecNumber>
    </recommendedName>
    <alternativeName>
        <fullName evidence="10">UMP pyrophosphorylase</fullName>
    </alternativeName>
    <alternativeName>
        <fullName evidence="14">UPRTase</fullName>
    </alternativeName>
</protein>
<comment type="caution">
    <text evidence="16">The sequence shown here is derived from an EMBL/GenBank/DDBJ whole genome shotgun (WGS) entry which is preliminary data.</text>
</comment>
<dbReference type="SUPFAM" id="SSF53271">
    <property type="entry name" value="PRTase-like"/>
    <property type="match status" value="1"/>
</dbReference>
<feature type="domain" description="Phosphoribosyltransferase" evidence="15">
    <location>
        <begin position="10"/>
        <end position="214"/>
    </location>
</feature>
<evidence type="ECO:0000256" key="12">
    <source>
        <dbReference type="ARBA" id="ARBA00056901"/>
    </source>
</evidence>
<evidence type="ECO:0000256" key="13">
    <source>
        <dbReference type="ARBA" id="ARBA00072146"/>
    </source>
</evidence>
<reference evidence="16 17" key="1">
    <citation type="submission" date="2019-03" db="EMBL/GenBank/DDBJ databases">
        <title>Porphyromonas levii Isolated from the Uterus of Dairy Cows.</title>
        <authorList>
            <person name="Francis A.M."/>
        </authorList>
    </citation>
    <scope>NUCLEOTIDE SEQUENCE [LARGE SCALE GENOMIC DNA]</scope>
    <source>
        <strain evidence="16 17">AF5678</strain>
    </source>
</reference>
<evidence type="ECO:0000256" key="9">
    <source>
        <dbReference type="ARBA" id="ARBA00023134"/>
    </source>
</evidence>
<dbReference type="Gene3D" id="3.40.50.2020">
    <property type="match status" value="1"/>
</dbReference>
<dbReference type="InterPro" id="IPR029057">
    <property type="entry name" value="PRTase-like"/>
</dbReference>
<accession>A0A4Y8WR74</accession>
<dbReference type="OrthoDB" id="9781675at2"/>
<evidence type="ECO:0000313" key="17">
    <source>
        <dbReference type="Proteomes" id="UP000297225"/>
    </source>
</evidence>
<dbReference type="GeneID" id="66796355"/>
<evidence type="ECO:0000256" key="7">
    <source>
        <dbReference type="ARBA" id="ARBA00022679"/>
    </source>
</evidence>
<evidence type="ECO:0000256" key="6">
    <source>
        <dbReference type="ARBA" id="ARBA00022676"/>
    </source>
</evidence>
<keyword evidence="5" id="KW-0021">Allosteric enzyme</keyword>
<evidence type="ECO:0000256" key="2">
    <source>
        <dbReference type="ARBA" id="ARBA00005180"/>
    </source>
</evidence>
<dbReference type="GO" id="GO:0004845">
    <property type="term" value="F:uracil phosphoribosyltransferase activity"/>
    <property type="evidence" value="ECO:0007669"/>
    <property type="project" value="UniProtKB-EC"/>
</dbReference>
<evidence type="ECO:0000256" key="3">
    <source>
        <dbReference type="ARBA" id="ARBA00009516"/>
    </source>
</evidence>
<dbReference type="EMBL" id="SPNC01000011">
    <property type="protein sequence ID" value="TFH96860.1"/>
    <property type="molecule type" value="Genomic_DNA"/>
</dbReference>
<dbReference type="Proteomes" id="UP000297225">
    <property type="component" value="Unassembled WGS sequence"/>
</dbReference>
<evidence type="ECO:0000259" key="15">
    <source>
        <dbReference type="Pfam" id="PF14681"/>
    </source>
</evidence>
<comment type="function">
    <text evidence="12">Catalyzes the conversion of uracil and 5-phospho-alpha-D-ribose 1-diphosphate (PRPP) to UMP and diphosphate.</text>
</comment>
<evidence type="ECO:0000256" key="10">
    <source>
        <dbReference type="ARBA" id="ARBA00031082"/>
    </source>
</evidence>